<organism evidence="1">
    <name type="scientific">marine metagenome</name>
    <dbReference type="NCBI Taxonomy" id="408172"/>
    <lineage>
        <taxon>unclassified sequences</taxon>
        <taxon>metagenomes</taxon>
        <taxon>ecological metagenomes</taxon>
    </lineage>
</organism>
<feature type="non-terminal residue" evidence="1">
    <location>
        <position position="23"/>
    </location>
</feature>
<sequence length="23" mass="2348">MVRIAAPLILAAIGELIAERAGV</sequence>
<accession>A0A382G3Z2</accession>
<name>A0A382G3Z2_9ZZZZ</name>
<gene>
    <name evidence="1" type="ORF">METZ01_LOCUS222339</name>
</gene>
<proteinExistence type="predicted"/>
<evidence type="ECO:0000313" key="1">
    <source>
        <dbReference type="EMBL" id="SVB69485.1"/>
    </source>
</evidence>
<dbReference type="EMBL" id="UINC01053224">
    <property type="protein sequence ID" value="SVB69485.1"/>
    <property type="molecule type" value="Genomic_DNA"/>
</dbReference>
<protein>
    <submittedName>
        <fullName evidence="1">Uncharacterized protein</fullName>
    </submittedName>
</protein>
<reference evidence="1" key="1">
    <citation type="submission" date="2018-05" db="EMBL/GenBank/DDBJ databases">
        <authorList>
            <person name="Lanie J.A."/>
            <person name="Ng W.-L."/>
            <person name="Kazmierczak K.M."/>
            <person name="Andrzejewski T.M."/>
            <person name="Davidsen T.M."/>
            <person name="Wayne K.J."/>
            <person name="Tettelin H."/>
            <person name="Glass J.I."/>
            <person name="Rusch D."/>
            <person name="Podicherti R."/>
            <person name="Tsui H.-C.T."/>
            <person name="Winkler M.E."/>
        </authorList>
    </citation>
    <scope>NUCLEOTIDE SEQUENCE</scope>
</reference>
<dbReference type="AlphaFoldDB" id="A0A382G3Z2"/>